<dbReference type="STRING" id="313596.RB2501_03010"/>
<gene>
    <name evidence="1" type="ordered locus">RB2501_03010</name>
</gene>
<organism evidence="1 2">
    <name type="scientific">Robiginitalea biformata (strain ATCC BAA-864 / DSM 15991 / KCTC 12146 / HTCC2501)</name>
    <dbReference type="NCBI Taxonomy" id="313596"/>
    <lineage>
        <taxon>Bacteria</taxon>
        <taxon>Pseudomonadati</taxon>
        <taxon>Bacteroidota</taxon>
        <taxon>Flavobacteriia</taxon>
        <taxon>Flavobacteriales</taxon>
        <taxon>Flavobacteriaceae</taxon>
        <taxon>Robiginitalea</taxon>
    </lineage>
</organism>
<dbReference type="AlphaFoldDB" id="A4CPN9"/>
<dbReference type="KEGG" id="rbi:RB2501_03010"/>
<name>A4CPN9_ROBBH</name>
<proteinExistence type="predicted"/>
<dbReference type="InterPro" id="IPR021471">
    <property type="entry name" value="DUF3124"/>
</dbReference>
<sequence length="164" mass="18095">MLALVGCTESPTGEAKPVVNWQERATRIPEDSLQAGATYLSVYSQIYSQSEHRTFNLTVTVSLRNTNTADTVYIQSVDYYDTSGEAIRKYIRQPVFIAPMETVEIVIAEDDLQGGTGGNFYFDWLTPAGSQPPYFEAVMISTYGSQGLSFSTQGHPVGTPRKHP</sequence>
<dbReference type="Proteomes" id="UP000009049">
    <property type="component" value="Chromosome"/>
</dbReference>
<dbReference type="HOGENOM" id="CLU_112039_2_0_10"/>
<evidence type="ECO:0000313" key="1">
    <source>
        <dbReference type="EMBL" id="EAR14360.1"/>
    </source>
</evidence>
<keyword evidence="2" id="KW-1185">Reference proteome</keyword>
<evidence type="ECO:0000313" key="2">
    <source>
        <dbReference type="Proteomes" id="UP000009049"/>
    </source>
</evidence>
<reference evidence="1 2" key="1">
    <citation type="journal article" date="2009" name="J. Bacteriol.">
        <title>Complete genome sequence of Robiginitalea biformata HTCC2501.</title>
        <authorList>
            <person name="Oh H.M."/>
            <person name="Giovannoni S.J."/>
            <person name="Lee K."/>
            <person name="Ferriera S."/>
            <person name="Johnson J."/>
            <person name="Cho J.C."/>
        </authorList>
    </citation>
    <scope>NUCLEOTIDE SEQUENCE [LARGE SCALE GENOMIC DNA]</scope>
    <source>
        <strain evidence="2">ATCC BAA-864 / HTCC2501 / KCTC 12146</strain>
    </source>
</reference>
<accession>A4CPN9</accession>
<evidence type="ECO:0008006" key="3">
    <source>
        <dbReference type="Google" id="ProtNLM"/>
    </source>
</evidence>
<protein>
    <recommendedName>
        <fullName evidence="3">DUF3124 domain-containing protein</fullName>
    </recommendedName>
</protein>
<dbReference type="Pfam" id="PF11322">
    <property type="entry name" value="DUF3124"/>
    <property type="match status" value="1"/>
</dbReference>
<dbReference type="eggNOG" id="ENOG5032TD0">
    <property type="taxonomic scope" value="Bacteria"/>
</dbReference>
<dbReference type="EMBL" id="CP001712">
    <property type="protein sequence ID" value="EAR14360.1"/>
    <property type="molecule type" value="Genomic_DNA"/>
</dbReference>